<keyword evidence="1" id="KW-0732">Signal</keyword>
<reference evidence="3" key="1">
    <citation type="submission" date="2015-08" db="EMBL/GenBank/DDBJ databases">
        <title>Candidatus Bacteriodes Periocalifornicus.</title>
        <authorList>
            <person name="McLean J.S."/>
            <person name="Kelley S."/>
        </authorList>
    </citation>
    <scope>NUCLEOTIDE SEQUENCE [LARGE SCALE GENOMIC DNA]</scope>
    <source>
        <strain evidence="3">12B</strain>
    </source>
</reference>
<dbReference type="EMBL" id="LIIK01000065">
    <property type="protein sequence ID" value="KQM08137.1"/>
    <property type="molecule type" value="Genomic_DNA"/>
</dbReference>
<feature type="non-terminal residue" evidence="3">
    <location>
        <position position="1"/>
    </location>
</feature>
<dbReference type="GO" id="GO:0006508">
    <property type="term" value="P:proteolysis"/>
    <property type="evidence" value="ECO:0007669"/>
    <property type="project" value="InterPro"/>
</dbReference>
<dbReference type="InterPro" id="IPR029030">
    <property type="entry name" value="Caspase-like_dom_sf"/>
</dbReference>
<dbReference type="InterPro" id="IPR029031">
    <property type="entry name" value="Gingipain_N_sf"/>
</dbReference>
<dbReference type="GO" id="GO:0008234">
    <property type="term" value="F:cysteine-type peptidase activity"/>
    <property type="evidence" value="ECO:0007669"/>
    <property type="project" value="InterPro"/>
</dbReference>
<accession>A0A0Q4B547</accession>
<comment type="caution">
    <text evidence="3">The sequence shown here is derived from an EMBL/GenBank/DDBJ whole genome shotgun (WGS) entry which is preliminary data.</text>
</comment>
<dbReference type="Pfam" id="PF01364">
    <property type="entry name" value="Peptidase_C25"/>
    <property type="match status" value="1"/>
</dbReference>
<evidence type="ECO:0000313" key="3">
    <source>
        <dbReference type="EMBL" id="KQM08137.1"/>
    </source>
</evidence>
<protein>
    <recommendedName>
        <fullName evidence="2">Gingipain domain-containing protein</fullName>
    </recommendedName>
</protein>
<dbReference type="PATRIC" id="fig|1702214.3.peg.1038"/>
<evidence type="ECO:0000256" key="1">
    <source>
        <dbReference type="ARBA" id="ARBA00022729"/>
    </source>
</evidence>
<dbReference type="InterPro" id="IPR001769">
    <property type="entry name" value="Gingipain"/>
</dbReference>
<feature type="domain" description="Gingipain" evidence="2">
    <location>
        <begin position="46"/>
        <end position="394"/>
    </location>
</feature>
<dbReference type="Gene3D" id="3.40.50.1460">
    <property type="match status" value="1"/>
</dbReference>
<dbReference type="Gene3D" id="2.60.40.1120">
    <property type="entry name" value="Carboxypeptidase-like, regulatory domain"/>
    <property type="match status" value="1"/>
</dbReference>
<proteinExistence type="predicted"/>
<organism evidence="3 4">
    <name type="scientific">Candidatus [Bacteroides] periocalifornicus</name>
    <dbReference type="NCBI Taxonomy" id="1702214"/>
    <lineage>
        <taxon>Bacteria</taxon>
        <taxon>Pseudomonadati</taxon>
        <taxon>Bacteroidota</taxon>
    </lineage>
</organism>
<dbReference type="Proteomes" id="UP000054172">
    <property type="component" value="Unassembled WGS sequence"/>
</dbReference>
<name>A0A0Q4B547_9BACT</name>
<evidence type="ECO:0000313" key="4">
    <source>
        <dbReference type="Proteomes" id="UP000054172"/>
    </source>
</evidence>
<dbReference type="STRING" id="1702214.AL399_08975"/>
<dbReference type="AlphaFoldDB" id="A0A0Q4B547"/>
<gene>
    <name evidence="3" type="ORF">AL399_08975</name>
</gene>
<dbReference type="InterPro" id="IPR013783">
    <property type="entry name" value="Ig-like_fold"/>
</dbReference>
<keyword evidence="4" id="KW-1185">Reference proteome</keyword>
<dbReference type="Gene3D" id="2.60.40.10">
    <property type="entry name" value="Immunoglobulins"/>
    <property type="match status" value="1"/>
</dbReference>
<dbReference type="SUPFAM" id="SSF52129">
    <property type="entry name" value="Caspase-like"/>
    <property type="match status" value="1"/>
</dbReference>
<dbReference type="Gene3D" id="3.40.50.10390">
    <property type="entry name" value="Gingipain r, domain 1"/>
    <property type="match status" value="1"/>
</dbReference>
<evidence type="ECO:0000259" key="2">
    <source>
        <dbReference type="Pfam" id="PF01364"/>
    </source>
</evidence>
<sequence length="1133" mass="122593">TARKSTSLVTAPRDGATVTLRNVSTGAARSASGKSARLGVETPLLLVVSPRKYVGNLKPLVEWKRQRGLRVELCVYGEQNSGVMVNDTVSLTRYIGDRYQANVGLKYVLLVGNRYDVRPLLRKGRGTGLSDSDIAYGQLRGQDSYSEVYVGRFSVSTPAELDVMVRRTIAYERDVKVGDTWLSNGLTISSAREEGIGDDEQTDPEHALLMRSHMLSGGYAKVDTLFDAEGRMVSADMVRDILNRGVGVVTYTGHGGYQDWITSRFSVADVSQLTNTRAWPFIFDVACDNGRMQQTPGPCLAEALTRASLQGRPTGVLAINACSDLQDWASPMAAQDAMVDYISGHRSTVGITENGQLTYGAVTANAVGVMLDKYSDMVARNTADTWNLFGDPTVFLRTQAPRTMSIHHPDTIHVGASEFLLQCDVEGALAVLTVRNATDEARYYLGRVVGGVAQLQGLRVTSGDSAVLTVTAQNRQTVVERVEVADTSSYLFTFKNMELKGKEGGILLQCTPGDEATMYADLCYRGNVASSESLSLSCRLEPASLGSVTLNQQTLPVFPPNKCREHLRLATLKISDTAKDGAKGVVKIAIRENGRLVGFYSRPISVVRPELCIDSVAIVADGNGDGRVDAGETLTLRVWVRNAGQVVLPGYRLLFSIAGLEGYQPLEKSYPELGVGNPAEHSVELKFPSALPAVNSLVLSVQGEADGGTRAEMRIPIPLSQPYQRGSAFFTGYPFGSGQEGVQVTRFIVPSELLGSDTVITAVQIPLWLMADSIGVLGDLFVSASATSSSSLEGVQSFEPQSAMPRVDKPARVSYDDSKQIATIPIDITKRRVGENLLVTIYSNVKAGGYAYGVKAARRQSGQVEIWQSTDRKEYSLTNCLVAPKLTTVAAQLADVELTIGGKGRRALQNLKLEIDGRPYPVTDGKVRLQLLEGDYTVMITTENCKNIFETLSVRGASVKREYQLSPIDDIQIIIEVATRTGEMLQGARVTLNGETKLVDASGKTAFEGSPGVYPLQIDAEGYQSAHLQIVVQKEAFKAKYNLVPRFQNALDAVENGPRVEIAPNPVRSQLTVTVPFPMRGVAIYSGVGIECCRVVAQGRETVLDVSALSPGLYLVEVLGEAGERAQARFVKQ</sequence>